<evidence type="ECO:0000256" key="2">
    <source>
        <dbReference type="ARBA" id="ARBA00010012"/>
    </source>
</evidence>
<evidence type="ECO:0000256" key="5">
    <source>
        <dbReference type="SAM" id="MobiDB-lite"/>
    </source>
</evidence>
<dbReference type="GO" id="GO:0046887">
    <property type="term" value="P:positive regulation of hormone secretion"/>
    <property type="evidence" value="ECO:0007669"/>
    <property type="project" value="TreeGrafter"/>
</dbReference>
<reference evidence="7" key="2">
    <citation type="submission" date="2025-09" db="UniProtKB">
        <authorList>
            <consortium name="Ensembl"/>
        </authorList>
    </citation>
    <scope>IDENTIFICATION</scope>
</reference>
<dbReference type="AlphaFoldDB" id="A0A8C3RM61"/>
<evidence type="ECO:0000256" key="6">
    <source>
        <dbReference type="SAM" id="SignalP"/>
    </source>
</evidence>
<dbReference type="Proteomes" id="UP000694403">
    <property type="component" value="Unplaced"/>
</dbReference>
<feature type="region of interest" description="Disordered" evidence="5">
    <location>
        <begin position="115"/>
        <end position="185"/>
    </location>
</feature>
<feature type="chain" id="PRO_5034132197" description="Neuromedin B" evidence="6">
    <location>
        <begin position="25"/>
        <end position="185"/>
    </location>
</feature>
<keyword evidence="3" id="KW-0964">Secreted</keyword>
<dbReference type="InterPro" id="IPR000874">
    <property type="entry name" value="Bombesin"/>
</dbReference>
<evidence type="ECO:0000313" key="7">
    <source>
        <dbReference type="Ensembl" id="ENSCSRP00000001929.1"/>
    </source>
</evidence>
<evidence type="ECO:0000256" key="1">
    <source>
        <dbReference type="ARBA" id="ARBA00004613"/>
    </source>
</evidence>
<dbReference type="GO" id="GO:0005576">
    <property type="term" value="C:extracellular region"/>
    <property type="evidence" value="ECO:0007669"/>
    <property type="project" value="UniProtKB-SubCell"/>
</dbReference>
<keyword evidence="8" id="KW-1185">Reference proteome</keyword>
<dbReference type="PANTHER" id="PTHR16866">
    <property type="entry name" value="GASTRIN-RELEASING PEPTIDE"/>
    <property type="match status" value="1"/>
</dbReference>
<comment type="subcellular location">
    <subcellularLocation>
        <location evidence="1">Secreted</location>
    </subcellularLocation>
</comment>
<evidence type="ECO:0000256" key="3">
    <source>
        <dbReference type="ARBA" id="ARBA00022525"/>
    </source>
</evidence>
<organism evidence="7 8">
    <name type="scientific">Chelydra serpentina</name>
    <name type="common">Snapping turtle</name>
    <name type="synonym">Testudo serpentina</name>
    <dbReference type="NCBI Taxonomy" id="8475"/>
    <lineage>
        <taxon>Eukaryota</taxon>
        <taxon>Metazoa</taxon>
        <taxon>Chordata</taxon>
        <taxon>Craniata</taxon>
        <taxon>Vertebrata</taxon>
        <taxon>Euteleostomi</taxon>
        <taxon>Archelosauria</taxon>
        <taxon>Testudinata</taxon>
        <taxon>Testudines</taxon>
        <taxon>Cryptodira</taxon>
        <taxon>Durocryptodira</taxon>
        <taxon>Americhelydia</taxon>
        <taxon>Chelydroidea</taxon>
        <taxon>Chelydridae</taxon>
        <taxon>Chelydra</taxon>
    </lineage>
</organism>
<evidence type="ECO:0008006" key="9">
    <source>
        <dbReference type="Google" id="ProtNLM"/>
    </source>
</evidence>
<evidence type="ECO:0000313" key="8">
    <source>
        <dbReference type="Proteomes" id="UP000694403"/>
    </source>
</evidence>
<dbReference type="GO" id="GO:0005184">
    <property type="term" value="F:neuropeptide hormone activity"/>
    <property type="evidence" value="ECO:0007669"/>
    <property type="project" value="TreeGrafter"/>
</dbReference>
<dbReference type="GO" id="GO:0031710">
    <property type="term" value="F:neuromedin B receptor binding"/>
    <property type="evidence" value="ECO:0007669"/>
    <property type="project" value="TreeGrafter"/>
</dbReference>
<feature type="signal peptide" evidence="6">
    <location>
        <begin position="1"/>
        <end position="24"/>
    </location>
</feature>
<reference evidence="7" key="1">
    <citation type="submission" date="2025-08" db="UniProtKB">
        <authorList>
            <consortium name="Ensembl"/>
        </authorList>
    </citation>
    <scope>IDENTIFICATION</scope>
</reference>
<protein>
    <recommendedName>
        <fullName evidence="9">Neuromedin B</fullName>
    </recommendedName>
</protein>
<dbReference type="Ensembl" id="ENSCSRT00000001987.1">
    <property type="protein sequence ID" value="ENSCSRP00000001929.1"/>
    <property type="gene ID" value="ENSCSRG00000001507.1"/>
</dbReference>
<accession>A0A8C3RM61</accession>
<dbReference type="PANTHER" id="PTHR16866:SF3">
    <property type="entry name" value="NEUROMEDIN-B"/>
    <property type="match status" value="1"/>
</dbReference>
<keyword evidence="4" id="KW-0027">Amidation</keyword>
<feature type="compositionally biased region" description="Basic and acidic residues" evidence="5">
    <location>
        <begin position="128"/>
        <end position="142"/>
    </location>
</feature>
<dbReference type="Pfam" id="PF02044">
    <property type="entry name" value="Bombesin"/>
    <property type="match status" value="1"/>
</dbReference>
<name>A0A8C3RM61_CHESE</name>
<dbReference type="PROSITE" id="PS00257">
    <property type="entry name" value="BOMBESIN"/>
    <property type="match status" value="1"/>
</dbReference>
<dbReference type="GO" id="GO:0007218">
    <property type="term" value="P:neuropeptide signaling pathway"/>
    <property type="evidence" value="ECO:0007669"/>
    <property type="project" value="InterPro"/>
</dbReference>
<keyword evidence="6" id="KW-0732">Signal</keyword>
<dbReference type="GO" id="GO:0043005">
    <property type="term" value="C:neuron projection"/>
    <property type="evidence" value="ECO:0007669"/>
    <property type="project" value="TreeGrafter"/>
</dbReference>
<proteinExistence type="inferred from homology"/>
<sequence>MGALPASRLLGCLLLFSFLSAAPAGRPDFAEPRGRAARIKVNPRGNLWATGHFMGKKSLAASPLLESPGDAAANSTPMAFSPTLRAVLQDMKELLTRELLKILLQERLIDENQGKSDLHNQVTTEQCGGERERERPLSERLQESTAGSGIGPNRPLPLGQPEEGPRSPPRLGWNSFPHIWAKEPT</sequence>
<evidence type="ECO:0000256" key="4">
    <source>
        <dbReference type="ARBA" id="ARBA00022815"/>
    </source>
</evidence>
<comment type="similarity">
    <text evidence="2">Belongs to the bombesin/neuromedin-B/ranatensin family.</text>
</comment>